<evidence type="ECO:0000313" key="8">
    <source>
        <dbReference type="EMBL" id="RYR58951.1"/>
    </source>
</evidence>
<evidence type="ECO:0000256" key="7">
    <source>
        <dbReference type="SAM" id="Phobius"/>
    </source>
</evidence>
<dbReference type="Proteomes" id="UP000289738">
    <property type="component" value="Chromosome A05"/>
</dbReference>
<feature type="transmembrane region" description="Helical" evidence="7">
    <location>
        <begin position="285"/>
        <end position="306"/>
    </location>
</feature>
<dbReference type="PANTHER" id="PTHR43009">
    <property type="entry name" value="HOMOGENTISATE SOLANESYLTRANSFERASE, CHLOROPLASTIC"/>
    <property type="match status" value="1"/>
</dbReference>
<protein>
    <recommendedName>
        <fullName evidence="10">Homogentisate phytyltransferase</fullName>
    </recommendedName>
</protein>
<evidence type="ECO:0000256" key="2">
    <source>
        <dbReference type="ARBA" id="ARBA00005985"/>
    </source>
</evidence>
<evidence type="ECO:0000256" key="5">
    <source>
        <dbReference type="ARBA" id="ARBA00022989"/>
    </source>
</evidence>
<proteinExistence type="inferred from homology"/>
<dbReference type="Pfam" id="PF01040">
    <property type="entry name" value="UbiA"/>
    <property type="match status" value="1"/>
</dbReference>
<dbReference type="GO" id="GO:0031969">
    <property type="term" value="C:chloroplast membrane"/>
    <property type="evidence" value="ECO:0007669"/>
    <property type="project" value="UniProtKB-SubCell"/>
</dbReference>
<dbReference type="AlphaFoldDB" id="A0A445D760"/>
<evidence type="ECO:0008006" key="10">
    <source>
        <dbReference type="Google" id="ProtNLM"/>
    </source>
</evidence>
<feature type="transmembrane region" description="Helical" evidence="7">
    <location>
        <begin position="390"/>
        <end position="411"/>
    </location>
</feature>
<accession>A0A445D760</accession>
<feature type="transmembrane region" description="Helical" evidence="7">
    <location>
        <begin position="318"/>
        <end position="336"/>
    </location>
</feature>
<dbReference type="EMBL" id="SDMP01000005">
    <property type="protein sequence ID" value="RYR58951.1"/>
    <property type="molecule type" value="Genomic_DNA"/>
</dbReference>
<keyword evidence="9" id="KW-1185">Reference proteome</keyword>
<keyword evidence="5 7" id="KW-1133">Transmembrane helix</keyword>
<comment type="subcellular location">
    <subcellularLocation>
        <location evidence="1">Plastid</location>
        <location evidence="1">Chloroplast membrane</location>
        <topology evidence="1">Multi-pass membrane protein</topology>
    </subcellularLocation>
</comment>
<sequence length="422" mass="46049">MAPKGGETAKRKTELVNLEAILASSSQSHKLISSPLFSENHRSHHSTNRAATAATGLTTAAPTSSLSSPSSPSICSPVSRPLSSPLLAFHLAAGYCLPLLTSVPLLTANVSPSSPLFHCSRAFSAPILFVLPPRAWMVTHCICDCKSLMLCHTQLPMKLSTFQSTSLCANPSIATSNYNSSYSIKTPTTKFAPKASTLCLKFSRNNHSTLRYHDRRLSNRPTSITACTHVGAAGSDRPFADKVSEFKDACWRFLRPHTIRGTSLGSFALVARALIENSNLIKWSLLFKAFSGLFALICGNGYIVGINQIYDISIDNSPVVFITTFVTLFALVIAITKDLPDVEGDRKYQISTFATKLGVRNIAFLGCGILLMNYIGSILAAIYMPQAFRQWLLIPAHMIFASCLIFQAWVLEKANYTKRCTR</sequence>
<comment type="similarity">
    <text evidence="2">Belongs to the UbiA prenyltransferase family.</text>
</comment>
<dbReference type="GO" id="GO:0016765">
    <property type="term" value="F:transferase activity, transferring alkyl or aryl (other than methyl) groups"/>
    <property type="evidence" value="ECO:0007669"/>
    <property type="project" value="InterPro"/>
</dbReference>
<evidence type="ECO:0000313" key="9">
    <source>
        <dbReference type="Proteomes" id="UP000289738"/>
    </source>
</evidence>
<keyword evidence="4 7" id="KW-0812">Transmembrane</keyword>
<organism evidence="8 9">
    <name type="scientific">Arachis hypogaea</name>
    <name type="common">Peanut</name>
    <dbReference type="NCBI Taxonomy" id="3818"/>
    <lineage>
        <taxon>Eukaryota</taxon>
        <taxon>Viridiplantae</taxon>
        <taxon>Streptophyta</taxon>
        <taxon>Embryophyta</taxon>
        <taxon>Tracheophyta</taxon>
        <taxon>Spermatophyta</taxon>
        <taxon>Magnoliopsida</taxon>
        <taxon>eudicotyledons</taxon>
        <taxon>Gunneridae</taxon>
        <taxon>Pentapetalae</taxon>
        <taxon>rosids</taxon>
        <taxon>fabids</taxon>
        <taxon>Fabales</taxon>
        <taxon>Fabaceae</taxon>
        <taxon>Papilionoideae</taxon>
        <taxon>50 kb inversion clade</taxon>
        <taxon>dalbergioids sensu lato</taxon>
        <taxon>Dalbergieae</taxon>
        <taxon>Pterocarpus clade</taxon>
        <taxon>Arachis</taxon>
    </lineage>
</organism>
<comment type="caution">
    <text evidence="8">The sequence shown here is derived from an EMBL/GenBank/DDBJ whole genome shotgun (WGS) entry which is preliminary data.</text>
</comment>
<dbReference type="InterPro" id="IPR000537">
    <property type="entry name" value="UbiA_prenyltransferase"/>
</dbReference>
<dbReference type="PANTHER" id="PTHR43009:SF10">
    <property type="entry name" value="HOMOGENTISATE SOLANESYLTRANSFERASE, CHLOROPLASTIC"/>
    <property type="match status" value="1"/>
</dbReference>
<name>A0A445D760_ARAHY</name>
<keyword evidence="3" id="KW-0808">Transferase</keyword>
<gene>
    <name evidence="8" type="ORF">Ahy_A05g024812</name>
</gene>
<evidence type="ECO:0000256" key="1">
    <source>
        <dbReference type="ARBA" id="ARBA00004508"/>
    </source>
</evidence>
<evidence type="ECO:0000256" key="6">
    <source>
        <dbReference type="ARBA" id="ARBA00023136"/>
    </source>
</evidence>
<keyword evidence="6 7" id="KW-0472">Membrane</keyword>
<evidence type="ECO:0000256" key="4">
    <source>
        <dbReference type="ARBA" id="ARBA00022692"/>
    </source>
</evidence>
<evidence type="ECO:0000256" key="3">
    <source>
        <dbReference type="ARBA" id="ARBA00022679"/>
    </source>
</evidence>
<reference evidence="8 9" key="1">
    <citation type="submission" date="2019-01" db="EMBL/GenBank/DDBJ databases">
        <title>Sequencing of cultivated peanut Arachis hypogaea provides insights into genome evolution and oil improvement.</title>
        <authorList>
            <person name="Chen X."/>
        </authorList>
    </citation>
    <scope>NUCLEOTIDE SEQUENCE [LARGE SCALE GENOMIC DNA]</scope>
    <source>
        <strain evidence="9">cv. Fuhuasheng</strain>
        <tissue evidence="8">Leaves</tissue>
    </source>
</reference>
<feature type="transmembrane region" description="Helical" evidence="7">
    <location>
        <begin position="357"/>
        <end position="384"/>
    </location>
</feature>